<dbReference type="GO" id="GO:0015562">
    <property type="term" value="F:efflux transmembrane transporter activity"/>
    <property type="evidence" value="ECO:0007669"/>
    <property type="project" value="InterPro"/>
</dbReference>
<gene>
    <name evidence="3" type="ORF">C8J23_1044</name>
    <name evidence="4" type="ORF">GII14_03725</name>
</gene>
<dbReference type="EMBL" id="QJSY01000004">
    <property type="protein sequence ID" value="PYE60145.1"/>
    <property type="molecule type" value="Genomic_DNA"/>
</dbReference>
<evidence type="ECO:0000313" key="4">
    <source>
        <dbReference type="EMBL" id="QIJ03374.1"/>
    </source>
</evidence>
<keyword evidence="2" id="KW-0812">Transmembrane</keyword>
<dbReference type="Proteomes" id="UP000502117">
    <property type="component" value="Chromosome"/>
</dbReference>
<dbReference type="InterPro" id="IPR003423">
    <property type="entry name" value="OMP_efflux"/>
</dbReference>
<dbReference type="EMBL" id="CP045857">
    <property type="protein sequence ID" value="QIJ03374.1"/>
    <property type="molecule type" value="Genomic_DNA"/>
</dbReference>
<evidence type="ECO:0000313" key="5">
    <source>
        <dbReference type="Proteomes" id="UP000247584"/>
    </source>
</evidence>
<sequence length="491" mass="53313">MKKHILAAIVGVTLVSGCSMAPDYQLPSVKVSELYFNADTQGVAAQALDYQEWWRQFNDPQLDALVATAQQQNINLKIAAERIRSAQAYETAVSSLKLPSVSLGGGYMDLRISENDPMMGGAVSGVDLPDSLGGGSVKLMDRDPNSSFLGATIAWEADLFGRIDSLSRAAEIRVEQARILRANLTTLMTAEVIDNYLQYRGAEERMLIAAKNIKEQTEVLALVESLERHGYGSSLDVANAKAALATTKAMLPMLDSAKQAHLHRLALLLGENINQTQARLTDAALPQMQQLIPTGVPSELLTRRLDIALAEREIAAKNQELGAAIAAKYPSFYLTGAPGISADHFDDLFSSGSTTWALAAGFNWNIFDAGRTQAMVDIQESGFKTAVLSYQQTVNNAINEVETVLRLYGNSQEYHKHIVKAEAQAETAVTKATSLYRAGLENHLSVLNAQNVKNNIQDAEVVARLNTASTVVNLYKALGGDWSLKQTQSQQ</sequence>
<dbReference type="InterPro" id="IPR010131">
    <property type="entry name" value="MdtP/NodT-like"/>
</dbReference>
<dbReference type="AlphaFoldDB" id="A0A6G7LNT3"/>
<keyword evidence="2" id="KW-0564">Palmitate</keyword>
<evidence type="ECO:0000313" key="6">
    <source>
        <dbReference type="Proteomes" id="UP000502117"/>
    </source>
</evidence>
<keyword evidence="5" id="KW-1185">Reference proteome</keyword>
<dbReference type="KEGG" id="schk:GII14_03725"/>
<comment type="similarity">
    <text evidence="1 2">Belongs to the outer membrane factor (OMF) (TC 1.B.17) family.</text>
</comment>
<reference evidence="3 5" key="1">
    <citation type="submission" date="2018-06" db="EMBL/GenBank/DDBJ databases">
        <title>Genomic Encyclopedia of Type Strains, Phase III (KMG-III): the genomes of soil and plant-associated and newly described type strains.</title>
        <authorList>
            <person name="Whitman W."/>
        </authorList>
    </citation>
    <scope>NUCLEOTIDE SEQUENCE [LARGE SCALE GENOMIC DNA]</scope>
    <source>
        <strain evidence="3 5">JC5</strain>
    </source>
</reference>
<reference evidence="4 6" key="2">
    <citation type="submission" date="2019-11" db="EMBL/GenBank/DDBJ databases">
        <title>Complete Genome Sequence of Shewanella chilikensis Strain DC57, Isolated from Corroded Seal Rings at a floating production facility in Australia.</title>
        <authorList>
            <person name="Salgar-Chaparro S.J."/>
            <person name="Castillo-Villamizar G.A."/>
            <person name="Poehlein A."/>
            <person name="Daniel R."/>
            <person name="Machuca L."/>
        </authorList>
    </citation>
    <scope>NUCLEOTIDE SEQUENCE [LARGE SCALE GENOMIC DNA]</scope>
    <source>
        <strain evidence="4 6">DC57</strain>
    </source>
</reference>
<dbReference type="GO" id="GO:0009279">
    <property type="term" value="C:cell outer membrane"/>
    <property type="evidence" value="ECO:0007669"/>
    <property type="project" value="UniProtKB-SubCell"/>
</dbReference>
<keyword evidence="2" id="KW-0732">Signal</keyword>
<organism evidence="4 6">
    <name type="scientific">Shewanella chilikensis</name>
    <dbReference type="NCBI Taxonomy" id="558541"/>
    <lineage>
        <taxon>Bacteria</taxon>
        <taxon>Pseudomonadati</taxon>
        <taxon>Pseudomonadota</taxon>
        <taxon>Gammaproteobacteria</taxon>
        <taxon>Alteromonadales</taxon>
        <taxon>Shewanellaceae</taxon>
        <taxon>Shewanella</taxon>
    </lineage>
</organism>
<evidence type="ECO:0000313" key="3">
    <source>
        <dbReference type="EMBL" id="PYE60145.1"/>
    </source>
</evidence>
<evidence type="ECO:0000256" key="1">
    <source>
        <dbReference type="ARBA" id="ARBA00007613"/>
    </source>
</evidence>
<keyword evidence="2" id="KW-1134">Transmembrane beta strand</keyword>
<dbReference type="Pfam" id="PF02321">
    <property type="entry name" value="OEP"/>
    <property type="match status" value="2"/>
</dbReference>
<name>A0A6G7LNT3_9GAMM</name>
<dbReference type="RefSeq" id="WP_101052682.1">
    <property type="nucleotide sequence ID" value="NZ_BMXX01000001.1"/>
</dbReference>
<feature type="signal peptide" evidence="2">
    <location>
        <begin position="1"/>
        <end position="21"/>
    </location>
</feature>
<dbReference type="Gene3D" id="2.20.200.10">
    <property type="entry name" value="Outer membrane efflux proteins (OEP)"/>
    <property type="match status" value="1"/>
</dbReference>
<comment type="subcellular location">
    <subcellularLocation>
        <location evidence="2">Cell outer membrane</location>
        <topology evidence="2">Lipid-anchor</topology>
    </subcellularLocation>
</comment>
<keyword evidence="2 3" id="KW-0449">Lipoprotein</keyword>
<dbReference type="Gene3D" id="1.20.1600.10">
    <property type="entry name" value="Outer membrane efflux proteins (OEP)"/>
    <property type="match status" value="1"/>
</dbReference>
<dbReference type="PANTHER" id="PTHR30203:SF32">
    <property type="entry name" value="CATION EFFLUX SYSTEM PROTEIN CUSC"/>
    <property type="match status" value="1"/>
</dbReference>
<evidence type="ECO:0000256" key="2">
    <source>
        <dbReference type="RuleBase" id="RU362097"/>
    </source>
</evidence>
<dbReference type="PANTHER" id="PTHR30203">
    <property type="entry name" value="OUTER MEMBRANE CATION EFFLUX PROTEIN"/>
    <property type="match status" value="1"/>
</dbReference>
<proteinExistence type="inferred from homology"/>
<dbReference type="PROSITE" id="PS51257">
    <property type="entry name" value="PROKAR_LIPOPROTEIN"/>
    <property type="match status" value="1"/>
</dbReference>
<keyword evidence="2" id="KW-0472">Membrane</keyword>
<dbReference type="NCBIfam" id="TIGR01845">
    <property type="entry name" value="outer_NodT"/>
    <property type="match status" value="1"/>
</dbReference>
<feature type="chain" id="PRO_5029032978" evidence="2">
    <location>
        <begin position="22"/>
        <end position="491"/>
    </location>
</feature>
<accession>A0A6G7LNT3</accession>
<dbReference type="Proteomes" id="UP000247584">
    <property type="component" value="Unassembled WGS sequence"/>
</dbReference>
<protein>
    <submittedName>
        <fullName evidence="4">Efflux transporter outer membrane subunit</fullName>
    </submittedName>
    <submittedName>
        <fullName evidence="3">NodT family efflux transporter outer membrane factor (OMF) lipoprotein</fullName>
    </submittedName>
</protein>
<dbReference type="SUPFAM" id="SSF56954">
    <property type="entry name" value="Outer membrane efflux proteins (OEP)"/>
    <property type="match status" value="1"/>
</dbReference>